<dbReference type="PROSITE" id="PS00028">
    <property type="entry name" value="ZINC_FINGER_C2H2_1"/>
    <property type="match status" value="1"/>
</dbReference>
<sequence length="720" mass="78649">MAELTVICPSEEDLQRAIMRNIECSVSSCKRHFSTLPALWMHCAKTHKIYEEKWQEEAFKNNKKSSQTISKQFVCPVSGCSRGKDSGKPFCRLSLLKTHYTNQHAEKKFSCQKCGSRFGSAKYLEVHVNRCGQLFKCSCGAPYTTPEALYMHAKRQKHELTQEFMQTRKYMWRRKDLEAELHGEPPPSTGKKRKPENIPILPKGPTFILHQIVRPLQVTACTQTEKEDVVPHASNFNLADKTQAPASRKRRRAAESKRNECVTGSTDIIPLARVVDHVDQRFATRQLQTLAMSRDLGLINLQYQANQVIPGVTPPGSNQQISSENVGANIFPTMGSASLPSGEVRWDVQASSSSCLVAPHSSQYSASSGTTTDVFQSRGVQSSSMPVAMSGAHGHSNLQASVASNSNTVGLSSIGSHSVSTFQSVSAPSVTNAPGQVHSTFSGSSMDGIPESRDCNDSINFRSIGTNLEPLGVPTQTDFTFLDLFASCDIQTQTMESIFACSPVMTETSGTQTQVQERTTSAVETNPTLTNAAQTLVDNVLETSPNQASMHTQTLIAEQTTMETQTPGTPHALNMRTVELQTMTHSSIATSPCAQPSPSLQHETQETQTMDLISSHDLLSLDIYTQTGLTADDLGDNSSNDDLEFSTIHTQTVDDFDLGVFGIDGNCASVQTDFPEERNERSNVGTQVQSQFLERDTVSADVQTDTSGNVSQCGNSEFPS</sequence>
<gene>
    <name evidence="3" type="ORF">HOLleu_12712</name>
</gene>
<evidence type="ECO:0000313" key="4">
    <source>
        <dbReference type="Proteomes" id="UP001152320"/>
    </source>
</evidence>
<dbReference type="EMBL" id="JAIZAY010000005">
    <property type="protein sequence ID" value="KAJ8041804.1"/>
    <property type="molecule type" value="Genomic_DNA"/>
</dbReference>
<reference evidence="3" key="1">
    <citation type="submission" date="2021-10" db="EMBL/GenBank/DDBJ databases">
        <title>Tropical sea cucumber genome reveals ecological adaptation and Cuvierian tubules defense mechanism.</title>
        <authorList>
            <person name="Chen T."/>
        </authorList>
    </citation>
    <scope>NUCLEOTIDE SEQUENCE</scope>
    <source>
        <strain evidence="3">Nanhai2018</strain>
        <tissue evidence="3">Muscle</tissue>
    </source>
</reference>
<dbReference type="Gene3D" id="3.30.160.60">
    <property type="entry name" value="Classic Zinc Finger"/>
    <property type="match status" value="1"/>
</dbReference>
<evidence type="ECO:0000313" key="3">
    <source>
        <dbReference type="EMBL" id="KAJ8041804.1"/>
    </source>
</evidence>
<dbReference type="GO" id="GO:0000981">
    <property type="term" value="F:DNA-binding transcription factor activity, RNA polymerase II-specific"/>
    <property type="evidence" value="ECO:0007669"/>
    <property type="project" value="TreeGrafter"/>
</dbReference>
<dbReference type="AlphaFoldDB" id="A0A9Q1HD58"/>
<comment type="caution">
    <text evidence="3">The sequence shown here is derived from an EMBL/GenBank/DDBJ whole genome shotgun (WGS) entry which is preliminary data.</text>
</comment>
<dbReference type="InterPro" id="IPR013087">
    <property type="entry name" value="Znf_C2H2_type"/>
</dbReference>
<dbReference type="InterPro" id="IPR055303">
    <property type="entry name" value="ATMIN"/>
</dbReference>
<dbReference type="Pfam" id="PF24757">
    <property type="entry name" value="C2H2_ASCIZ"/>
    <property type="match status" value="1"/>
</dbReference>
<dbReference type="OrthoDB" id="6354171at2759"/>
<protein>
    <submittedName>
        <fullName evidence="3">ATM interactor</fullName>
    </submittedName>
</protein>
<dbReference type="GO" id="GO:0045944">
    <property type="term" value="P:positive regulation of transcription by RNA polymerase II"/>
    <property type="evidence" value="ECO:0007669"/>
    <property type="project" value="InterPro"/>
</dbReference>
<evidence type="ECO:0000259" key="2">
    <source>
        <dbReference type="PROSITE" id="PS00028"/>
    </source>
</evidence>
<dbReference type="GO" id="GO:0000976">
    <property type="term" value="F:transcription cis-regulatory region binding"/>
    <property type="evidence" value="ECO:0007669"/>
    <property type="project" value="InterPro"/>
</dbReference>
<dbReference type="Proteomes" id="UP001152320">
    <property type="component" value="Chromosome 5"/>
</dbReference>
<feature type="compositionally biased region" description="Polar residues" evidence="1">
    <location>
        <begin position="700"/>
        <end position="720"/>
    </location>
</feature>
<name>A0A9Q1HD58_HOLLE</name>
<keyword evidence="4" id="KW-1185">Reference proteome</keyword>
<dbReference type="InterPro" id="IPR036236">
    <property type="entry name" value="Znf_C2H2_sf"/>
</dbReference>
<feature type="region of interest" description="Disordered" evidence="1">
    <location>
        <begin position="694"/>
        <end position="720"/>
    </location>
</feature>
<organism evidence="3 4">
    <name type="scientific">Holothuria leucospilota</name>
    <name type="common">Black long sea cucumber</name>
    <name type="synonym">Mertensiothuria leucospilota</name>
    <dbReference type="NCBI Taxonomy" id="206669"/>
    <lineage>
        <taxon>Eukaryota</taxon>
        <taxon>Metazoa</taxon>
        <taxon>Echinodermata</taxon>
        <taxon>Eleutherozoa</taxon>
        <taxon>Echinozoa</taxon>
        <taxon>Holothuroidea</taxon>
        <taxon>Aspidochirotacea</taxon>
        <taxon>Aspidochirotida</taxon>
        <taxon>Holothuriidae</taxon>
        <taxon>Holothuria</taxon>
    </lineage>
</organism>
<feature type="domain" description="C2H2-type" evidence="2">
    <location>
        <begin position="24"/>
        <end position="47"/>
    </location>
</feature>
<dbReference type="SMART" id="SM00355">
    <property type="entry name" value="ZnF_C2H2"/>
    <property type="match status" value="4"/>
</dbReference>
<dbReference type="SUPFAM" id="SSF57667">
    <property type="entry name" value="beta-beta-alpha zinc fingers"/>
    <property type="match status" value="1"/>
</dbReference>
<dbReference type="PANTHER" id="PTHR46664:SF1">
    <property type="entry name" value="ATM INTERACTOR"/>
    <property type="match status" value="1"/>
</dbReference>
<evidence type="ECO:0000256" key="1">
    <source>
        <dbReference type="SAM" id="MobiDB-lite"/>
    </source>
</evidence>
<dbReference type="GO" id="GO:0005634">
    <property type="term" value="C:nucleus"/>
    <property type="evidence" value="ECO:0007669"/>
    <property type="project" value="TreeGrafter"/>
</dbReference>
<feature type="region of interest" description="Disordered" evidence="1">
    <location>
        <begin position="235"/>
        <end position="259"/>
    </location>
</feature>
<dbReference type="InterPro" id="IPR056545">
    <property type="entry name" value="C2H2_ASCIZ_1st_2nd"/>
</dbReference>
<accession>A0A9Q1HD58</accession>
<dbReference type="PANTHER" id="PTHR46664">
    <property type="entry name" value="ATM INTERACTOR"/>
    <property type="match status" value="1"/>
</dbReference>
<proteinExistence type="predicted"/>